<dbReference type="AlphaFoldDB" id="A0AAU9GEB7"/>
<dbReference type="SMART" id="SM00689">
    <property type="entry name" value="DM6"/>
    <property type="match status" value="1"/>
</dbReference>
<dbReference type="Pfam" id="PF07248">
    <property type="entry name" value="DUF1431"/>
    <property type="match status" value="1"/>
</dbReference>
<evidence type="ECO:0000313" key="1">
    <source>
        <dbReference type="EMBL" id="BFG06016.1"/>
    </source>
</evidence>
<accession>A0AAU9GEB7</accession>
<name>A0AAU9GEB7_DROMD</name>
<sequence>MMFLLKSSLRKAPSVLQVLCMPSQSLLYPTVGATRSMDTLYGGDSCEDCVDSYPVLKVRKDLKRMKAPDTTRMPDACWQSLRRTEFKCRTDPEFSVGSFITERKKCLADPCALDYPATDLKYYRPGDKLKRKYQRTWVECVVKRRKRKAKCYYKPLKFRRRQRKQPKSRTVCKMVPCNAGAPKLNLMGCTKSMGGPCPKITMPYCKEVYSSTRCKVGTRKPGQCRKRLTKYPSFSECLIDPLPEAPPIECKCLERPSMCSVWEYYRHRKY</sequence>
<proteinExistence type="predicted"/>
<keyword evidence="2" id="KW-1185">Reference proteome</keyword>
<organism evidence="1 2">
    <name type="scientific">Drosophila madeirensis</name>
    <name type="common">Fruit fly</name>
    <dbReference type="NCBI Taxonomy" id="30013"/>
    <lineage>
        <taxon>Eukaryota</taxon>
        <taxon>Metazoa</taxon>
        <taxon>Ecdysozoa</taxon>
        <taxon>Arthropoda</taxon>
        <taxon>Hexapoda</taxon>
        <taxon>Insecta</taxon>
        <taxon>Pterygota</taxon>
        <taxon>Neoptera</taxon>
        <taxon>Endopterygota</taxon>
        <taxon>Diptera</taxon>
        <taxon>Brachycera</taxon>
        <taxon>Muscomorpha</taxon>
        <taxon>Ephydroidea</taxon>
        <taxon>Drosophilidae</taxon>
        <taxon>Drosophila</taxon>
        <taxon>Sophophora</taxon>
    </lineage>
</organism>
<dbReference type="Proteomes" id="UP001500889">
    <property type="component" value="Chromosome E"/>
</dbReference>
<gene>
    <name evidence="1" type="ORF">DMAD_04616</name>
</gene>
<dbReference type="PANTHER" id="PTHR20977">
    <property type="entry name" value="AT13385P-RELATED"/>
    <property type="match status" value="1"/>
</dbReference>
<protein>
    <submittedName>
        <fullName evidence="1">Uncharacterized protein</fullName>
    </submittedName>
</protein>
<dbReference type="InterPro" id="IPR006611">
    <property type="entry name" value="DUF1431_DROsp"/>
</dbReference>
<dbReference type="PANTHER" id="PTHR20977:SF0">
    <property type="entry name" value="AT13385P-RELATED"/>
    <property type="match status" value="1"/>
</dbReference>
<dbReference type="EMBL" id="AP029267">
    <property type="protein sequence ID" value="BFG06016.1"/>
    <property type="molecule type" value="Genomic_DNA"/>
</dbReference>
<reference evidence="1 2" key="1">
    <citation type="submission" date="2024-02" db="EMBL/GenBank/DDBJ databases">
        <title>A chromosome-level genome assembly of Drosophila madeirensis, a fruit fly species endemic to Madeira island.</title>
        <authorList>
            <person name="Tomihara K."/>
            <person name="Llopart A."/>
            <person name="Yamamoto D."/>
        </authorList>
    </citation>
    <scope>NUCLEOTIDE SEQUENCE [LARGE SCALE GENOMIC DNA]</scope>
    <source>
        <strain evidence="1 2">RF1</strain>
    </source>
</reference>
<evidence type="ECO:0000313" key="2">
    <source>
        <dbReference type="Proteomes" id="UP001500889"/>
    </source>
</evidence>